<dbReference type="SUPFAM" id="SSF52096">
    <property type="entry name" value="ClpP/crotonase"/>
    <property type="match status" value="1"/>
</dbReference>
<sequence>MKAILIHKIKICLVSLLFGLLLIGQLKAQTRFSKNAVLEDLEFLRISLEQTHYDLYAYTPKSEFIDNYLHVKQTIKKDSFSLLETTTLFQRVISKVNNGHTEIGFPGTSYGQYAYSGGTIFPLEIAFENGKALIRKNWSNNNNIQIGSEVLRINETSISEILSDICPLVSAERPYFKNAKIELFSFPRLYWQLYGEQESFEIAVALDGDVETHTVDAVDLIQGFEMKRTEIFNSGRELKFIDGFAYLNPGNFNGDETKFKKFIDSAFTQIKANKNTNLIIDLRNNLGGNDSFSDYLVSYIADKPFKWHSKFYVKTSKILKEQSRKNNDTTQIYFKEILNHKNGESYEFVFDEYPPQPREKRFPGKVYVLVNRQSHSQAAVTAAQIQDNGFATIVGEETGEYPTLFASQFQYPLPNTGITINVSKGYSIRLNGSTKKEGVVPDIIIQDHLLDEKDEILNGLLHKIE</sequence>
<name>A0ABT5XLH9_9FLAO</name>
<dbReference type="PANTHER" id="PTHR32060:SF30">
    <property type="entry name" value="CARBOXY-TERMINAL PROCESSING PROTEASE CTPA"/>
    <property type="match status" value="1"/>
</dbReference>
<dbReference type="Proteomes" id="UP001217083">
    <property type="component" value="Unassembled WGS sequence"/>
</dbReference>
<dbReference type="RefSeq" id="WP_275648707.1">
    <property type="nucleotide sequence ID" value="NZ_JARFVA010000001.1"/>
</dbReference>
<reference evidence="2 3" key="1">
    <citation type="submission" date="2023-03" db="EMBL/GenBank/DDBJ databases">
        <title>Muricauda XX sp. nov. and Muricauda XXX sp. nov., two novel species isolated from Okinawa Trough.</title>
        <authorList>
            <person name="Cao W."/>
            <person name="Deng X."/>
        </authorList>
    </citation>
    <scope>NUCLEOTIDE SEQUENCE [LARGE SCALE GENOMIC DNA]</scope>
    <source>
        <strain evidence="2 3">81s02</strain>
    </source>
</reference>
<dbReference type="Pfam" id="PF03572">
    <property type="entry name" value="Peptidase_S41"/>
    <property type="match status" value="1"/>
</dbReference>
<feature type="domain" description="Tail specific protease" evidence="1">
    <location>
        <begin position="219"/>
        <end position="446"/>
    </location>
</feature>
<proteinExistence type="predicted"/>
<protein>
    <submittedName>
        <fullName evidence="2">S41 family peptidase</fullName>
    </submittedName>
</protein>
<dbReference type="Gene3D" id="3.90.226.10">
    <property type="entry name" value="2-enoyl-CoA Hydratase, Chain A, domain 1"/>
    <property type="match status" value="1"/>
</dbReference>
<organism evidence="2 3">
    <name type="scientific">Flagellimonas okinawensis</name>
    <dbReference type="NCBI Taxonomy" id="3031324"/>
    <lineage>
        <taxon>Bacteria</taxon>
        <taxon>Pseudomonadati</taxon>
        <taxon>Bacteroidota</taxon>
        <taxon>Flavobacteriia</taxon>
        <taxon>Flavobacteriales</taxon>
        <taxon>Flavobacteriaceae</taxon>
        <taxon>Flagellimonas</taxon>
    </lineage>
</organism>
<dbReference type="SMART" id="SM00245">
    <property type="entry name" value="TSPc"/>
    <property type="match status" value="1"/>
</dbReference>
<evidence type="ECO:0000313" key="3">
    <source>
        <dbReference type="Proteomes" id="UP001217083"/>
    </source>
</evidence>
<gene>
    <name evidence="2" type="ORF">PY091_05575</name>
</gene>
<dbReference type="InterPro" id="IPR029045">
    <property type="entry name" value="ClpP/crotonase-like_dom_sf"/>
</dbReference>
<evidence type="ECO:0000259" key="1">
    <source>
        <dbReference type="SMART" id="SM00245"/>
    </source>
</evidence>
<dbReference type="EMBL" id="JARFVA010000001">
    <property type="protein sequence ID" value="MDF0706677.1"/>
    <property type="molecule type" value="Genomic_DNA"/>
</dbReference>
<keyword evidence="3" id="KW-1185">Reference proteome</keyword>
<dbReference type="InterPro" id="IPR005151">
    <property type="entry name" value="Tail-specific_protease"/>
</dbReference>
<dbReference type="PANTHER" id="PTHR32060">
    <property type="entry name" value="TAIL-SPECIFIC PROTEASE"/>
    <property type="match status" value="1"/>
</dbReference>
<evidence type="ECO:0000313" key="2">
    <source>
        <dbReference type="EMBL" id="MDF0706677.1"/>
    </source>
</evidence>
<comment type="caution">
    <text evidence="2">The sequence shown here is derived from an EMBL/GenBank/DDBJ whole genome shotgun (WGS) entry which is preliminary data.</text>
</comment>
<accession>A0ABT5XLH9</accession>